<proteinExistence type="predicted"/>
<evidence type="ECO:0000313" key="2">
    <source>
        <dbReference type="EMBL" id="MDX8031398.1"/>
    </source>
</evidence>
<sequence length="453" mass="46888">MTTPLTELADDRAKRATAAVAAFETKLAAAGGALAAARAAAAEAATRLETLRQLEKELRAKLGVAPLPADAEHLSDELEQTLVALLDAVASAAATADALGAAQRDHARIAGVLTEASLARSVAVDAAVTVHEEAARIAAWRAALAGRPVTDALAAAKTASGEEPYTKARDRLFGVVDAPLPAGKKPTNAHPFGQGMLDLLHARAEEANARRAHVEASCARVASLVGTAAAHAASEREAVVERVRRLATGAVGDVEAVTVTCQEIADGPLPTAAEQGSLDGLHDAALLVSQKQRAVFTAAQAWRDSTKAFDEKALTEIAADPAFDPATSDAVKAEREAVDKAVADLKTAQDEFAKVREDLDVWQVALPDQTKAHLVALFDVGDTLARLTAEPVATLLGGLDAADQALADALKAQDTREAVATRFARELADRAGDEDAVLATAGDRRAALIRGEG</sequence>
<evidence type="ECO:0008006" key="4">
    <source>
        <dbReference type="Google" id="ProtNLM"/>
    </source>
</evidence>
<evidence type="ECO:0000313" key="3">
    <source>
        <dbReference type="Proteomes" id="UP001285521"/>
    </source>
</evidence>
<keyword evidence="3" id="KW-1185">Reference proteome</keyword>
<keyword evidence="1" id="KW-0175">Coiled coil</keyword>
<dbReference type="EMBL" id="JAXAVW010000010">
    <property type="protein sequence ID" value="MDX8031398.1"/>
    <property type="molecule type" value="Genomic_DNA"/>
</dbReference>
<feature type="coiled-coil region" evidence="1">
    <location>
        <begin position="331"/>
        <end position="358"/>
    </location>
</feature>
<accession>A0ABU4SZQ6</accession>
<comment type="caution">
    <text evidence="2">The sequence shown here is derived from an EMBL/GenBank/DDBJ whole genome shotgun (WGS) entry which is preliminary data.</text>
</comment>
<name>A0ABU4SZQ6_9PSEU</name>
<reference evidence="2 3" key="1">
    <citation type="submission" date="2023-11" db="EMBL/GenBank/DDBJ databases">
        <title>Lentzea sokolovensis, sp. nov., Lentzea kristufkii, sp. nov., and Lentzea miocenensis, sp. nov., rare actinobacteria from Sokolov Coal Basin, Miocene lacustrine sediment, Czech Republic.</title>
        <authorList>
            <person name="Lara A."/>
            <person name="Kotroba L."/>
            <person name="Nouioui I."/>
            <person name="Neumann-Schaal M."/>
            <person name="Mast Y."/>
            <person name="Chronakova A."/>
        </authorList>
    </citation>
    <scope>NUCLEOTIDE SEQUENCE [LARGE SCALE GENOMIC DNA]</scope>
    <source>
        <strain evidence="2 3">BCCO 10_0856</strain>
    </source>
</reference>
<feature type="coiled-coil region" evidence="1">
    <location>
        <begin position="34"/>
        <end position="61"/>
    </location>
</feature>
<protein>
    <recommendedName>
        <fullName evidence="4">Exonuclease SbcC</fullName>
    </recommendedName>
</protein>
<organism evidence="2 3">
    <name type="scientific">Lentzea miocenica</name>
    <dbReference type="NCBI Taxonomy" id="3095431"/>
    <lineage>
        <taxon>Bacteria</taxon>
        <taxon>Bacillati</taxon>
        <taxon>Actinomycetota</taxon>
        <taxon>Actinomycetes</taxon>
        <taxon>Pseudonocardiales</taxon>
        <taxon>Pseudonocardiaceae</taxon>
        <taxon>Lentzea</taxon>
    </lineage>
</organism>
<gene>
    <name evidence="2" type="ORF">SK803_14310</name>
</gene>
<dbReference type="RefSeq" id="WP_319966461.1">
    <property type="nucleotide sequence ID" value="NZ_JAXAVW010000010.1"/>
</dbReference>
<dbReference type="Proteomes" id="UP001285521">
    <property type="component" value="Unassembled WGS sequence"/>
</dbReference>
<evidence type="ECO:0000256" key="1">
    <source>
        <dbReference type="SAM" id="Coils"/>
    </source>
</evidence>